<dbReference type="InterPro" id="IPR002559">
    <property type="entry name" value="Transposase_11"/>
</dbReference>
<sequence>MNILPVLLSLAAVPAHQSHFLNLLLPLWLAIPGRINARSFSRYSGWNERTFRRHFQAALPWHALHLTLVKLLVRCKAIVPRFILVMDASFIPKSGTKTSGLGAFWNSCAGRSETGLELSCIALMTWFGHHCFPISIRQTRPKKEKADRLTQYLDQLRALFRPHRAWLKEFAPILVADGQYAKKPFFDLCRAEGIAFVTKLAVNANLLIPFVGQHPKRRGGRQKWERKVDFVDFAGWISVPGAAKEQVWTHVVWAPHFQCFFRVVVIQNLDKAGKVLGRVVLASTDTSMPAGQIRALYSARFQLEFVFRDAKQHAALTTCQLRSKKGLQNHWNAAFLSVSLARAEQLLRFTAWTGRPAREITFSMEDAKRRAFNLLFAKRILANLGLEQRFDELQNHPSRPLDLGVKAA</sequence>
<dbReference type="SUPFAM" id="SSF53098">
    <property type="entry name" value="Ribonuclease H-like"/>
    <property type="match status" value="1"/>
</dbReference>
<accession>A0AAU6Q575</accession>
<dbReference type="AlphaFoldDB" id="A0AAU6Q575"/>
<gene>
    <name evidence="3" type="ORF">WDJ50_06690</name>
    <name evidence="2" type="ORF">WDJ50_07270</name>
</gene>
<reference evidence="3" key="1">
    <citation type="submission" date="2024-03" db="EMBL/GenBank/DDBJ databases">
        <title>Deinococcus weizhi sp. nov., isolated from human skin.</title>
        <authorList>
            <person name="Wei Z."/>
            <person name="Tian F."/>
            <person name="Yang C."/>
            <person name="Xin L.T."/>
            <person name="Wen Z.J."/>
            <person name="Lan K.C."/>
            <person name="Yu L."/>
            <person name="Zhe W."/>
            <person name="Dan F.D."/>
            <person name="Jun W."/>
            <person name="Rui Z."/>
            <person name="Yong X.J."/>
            <person name="Ting Y."/>
            <person name="Wei X."/>
            <person name="Xu Z.G."/>
            <person name="Xin Z."/>
            <person name="Dong F.G."/>
            <person name="Ni X.M."/>
            <person name="Zheng M.G."/>
            <person name="Chun Y."/>
            <person name="Qian W.X."/>
        </authorList>
    </citation>
    <scope>NUCLEOTIDE SEQUENCE</scope>
    <source>
        <strain evidence="3">VB142</strain>
    </source>
</reference>
<evidence type="ECO:0000259" key="1">
    <source>
        <dbReference type="Pfam" id="PF01609"/>
    </source>
</evidence>
<dbReference type="Pfam" id="PF01609">
    <property type="entry name" value="DDE_Tnp_1"/>
    <property type="match status" value="1"/>
</dbReference>
<evidence type="ECO:0000313" key="2">
    <source>
        <dbReference type="EMBL" id="WYF43238.1"/>
    </source>
</evidence>
<name>A0AAU6Q575_9DEIO</name>
<dbReference type="RefSeq" id="WP_339093730.1">
    <property type="nucleotide sequence ID" value="NZ_CP149782.1"/>
</dbReference>
<dbReference type="EMBL" id="CP149782">
    <property type="protein sequence ID" value="WYF45796.1"/>
    <property type="molecule type" value="Genomic_DNA"/>
</dbReference>
<dbReference type="GO" id="GO:0006313">
    <property type="term" value="P:DNA transposition"/>
    <property type="evidence" value="ECO:0007669"/>
    <property type="project" value="InterPro"/>
</dbReference>
<dbReference type="GO" id="GO:0004803">
    <property type="term" value="F:transposase activity"/>
    <property type="evidence" value="ECO:0007669"/>
    <property type="project" value="InterPro"/>
</dbReference>
<dbReference type="EMBL" id="CP149782">
    <property type="protein sequence ID" value="WYF43238.1"/>
    <property type="molecule type" value="Genomic_DNA"/>
</dbReference>
<evidence type="ECO:0000313" key="3">
    <source>
        <dbReference type="EMBL" id="WYF45796.1"/>
    </source>
</evidence>
<dbReference type="GO" id="GO:0003677">
    <property type="term" value="F:DNA binding"/>
    <property type="evidence" value="ECO:0007669"/>
    <property type="project" value="InterPro"/>
</dbReference>
<protein>
    <submittedName>
        <fullName evidence="3">Transposase</fullName>
    </submittedName>
</protein>
<organism evidence="3">
    <name type="scientific">Deinococcus sp. VB142</name>
    <dbReference type="NCBI Taxonomy" id="3112952"/>
    <lineage>
        <taxon>Bacteria</taxon>
        <taxon>Thermotogati</taxon>
        <taxon>Deinococcota</taxon>
        <taxon>Deinococci</taxon>
        <taxon>Deinococcales</taxon>
        <taxon>Deinococcaceae</taxon>
        <taxon>Deinococcus</taxon>
    </lineage>
</organism>
<proteinExistence type="predicted"/>
<dbReference type="InterPro" id="IPR012337">
    <property type="entry name" value="RNaseH-like_sf"/>
</dbReference>
<feature type="domain" description="Transposase IS4-like" evidence="1">
    <location>
        <begin position="83"/>
        <end position="338"/>
    </location>
</feature>